<dbReference type="Gene3D" id="1.10.10.10">
    <property type="entry name" value="Winged helix-like DNA-binding domain superfamily/Winged helix DNA-binding domain"/>
    <property type="match status" value="1"/>
</dbReference>
<dbReference type="InterPro" id="IPR036388">
    <property type="entry name" value="WH-like_DNA-bd_sf"/>
</dbReference>
<evidence type="ECO:0000259" key="6">
    <source>
        <dbReference type="Pfam" id="PF04542"/>
    </source>
</evidence>
<feature type="region of interest" description="Disordered" evidence="5">
    <location>
        <begin position="1"/>
        <end position="23"/>
    </location>
</feature>
<dbReference type="SUPFAM" id="SSF88946">
    <property type="entry name" value="Sigma2 domain of RNA polymerase sigma factors"/>
    <property type="match status" value="1"/>
</dbReference>
<dbReference type="PANTHER" id="PTHR43133">
    <property type="entry name" value="RNA POLYMERASE ECF-TYPE SIGMA FACTO"/>
    <property type="match status" value="1"/>
</dbReference>
<dbReference type="Pfam" id="PF04542">
    <property type="entry name" value="Sigma70_r2"/>
    <property type="match status" value="1"/>
</dbReference>
<dbReference type="PANTHER" id="PTHR43133:SF62">
    <property type="entry name" value="RNA POLYMERASE SIGMA FACTOR SIGZ"/>
    <property type="match status" value="1"/>
</dbReference>
<dbReference type="InterPro" id="IPR013325">
    <property type="entry name" value="RNA_pol_sigma_r2"/>
</dbReference>
<name>A0ABV4U8U3_9BACT</name>
<protein>
    <submittedName>
        <fullName evidence="8">Sigma-70 family RNA polymerase sigma factor</fullName>
    </submittedName>
</protein>
<evidence type="ECO:0000256" key="3">
    <source>
        <dbReference type="ARBA" id="ARBA00023082"/>
    </source>
</evidence>
<evidence type="ECO:0000313" key="9">
    <source>
        <dbReference type="Proteomes" id="UP001575105"/>
    </source>
</evidence>
<dbReference type="EMBL" id="JBGUBD010000005">
    <property type="protein sequence ID" value="MFA9478703.1"/>
    <property type="molecule type" value="Genomic_DNA"/>
</dbReference>
<evidence type="ECO:0000256" key="5">
    <source>
        <dbReference type="SAM" id="MobiDB-lite"/>
    </source>
</evidence>
<dbReference type="RefSeq" id="WP_425345629.1">
    <property type="nucleotide sequence ID" value="NZ_JBGUBD010000005.1"/>
</dbReference>
<dbReference type="InterPro" id="IPR039425">
    <property type="entry name" value="RNA_pol_sigma-70-like"/>
</dbReference>
<feature type="domain" description="RNA polymerase sigma factor 70 region 4 type 2" evidence="7">
    <location>
        <begin position="152"/>
        <end position="205"/>
    </location>
</feature>
<dbReference type="InterPro" id="IPR013324">
    <property type="entry name" value="RNA_pol_sigma_r3/r4-like"/>
</dbReference>
<evidence type="ECO:0000256" key="1">
    <source>
        <dbReference type="ARBA" id="ARBA00010641"/>
    </source>
</evidence>
<dbReference type="Proteomes" id="UP001575105">
    <property type="component" value="Unassembled WGS sequence"/>
</dbReference>
<evidence type="ECO:0000256" key="4">
    <source>
        <dbReference type="ARBA" id="ARBA00023163"/>
    </source>
</evidence>
<comment type="similarity">
    <text evidence="1">Belongs to the sigma-70 factor family. ECF subfamily.</text>
</comment>
<keyword evidence="3" id="KW-0731">Sigma factor</keyword>
<dbReference type="CDD" id="cd06171">
    <property type="entry name" value="Sigma70_r4"/>
    <property type="match status" value="1"/>
</dbReference>
<dbReference type="SUPFAM" id="SSF88659">
    <property type="entry name" value="Sigma3 and sigma4 domains of RNA polymerase sigma factors"/>
    <property type="match status" value="1"/>
</dbReference>
<comment type="caution">
    <text evidence="8">The sequence shown here is derived from an EMBL/GenBank/DDBJ whole genome shotgun (WGS) entry which is preliminary data.</text>
</comment>
<proteinExistence type="inferred from homology"/>
<organism evidence="8 9">
    <name type="scientific">Natronomicrosphaera hydrolytica</name>
    <dbReference type="NCBI Taxonomy" id="3242702"/>
    <lineage>
        <taxon>Bacteria</taxon>
        <taxon>Pseudomonadati</taxon>
        <taxon>Planctomycetota</taxon>
        <taxon>Phycisphaerae</taxon>
        <taxon>Phycisphaerales</taxon>
        <taxon>Phycisphaeraceae</taxon>
        <taxon>Natronomicrosphaera</taxon>
    </lineage>
</organism>
<sequence>MTTHHSEPENAEPSLLGEIHGGANGSLETLTDQELMRRVSQADEAALEALFDRYNRTVYAICLRVLRNPSDAEETLVDVFWELWAQSARFNARRGSVSTYLMMLARSRAIDHHRSRAARSRAGNSTSPLDVDDRGDDGKADPAERVWITERRQQVRTALGSLSPDQREAVVLSFFNGMSHQQIAEELDKPLGTIKTRIRLGLIRLRDALRSTGGGEESHR</sequence>
<dbReference type="InterPro" id="IPR014284">
    <property type="entry name" value="RNA_pol_sigma-70_dom"/>
</dbReference>
<reference evidence="8 9" key="1">
    <citation type="submission" date="2024-08" db="EMBL/GenBank/DDBJ databases">
        <title>Whole-genome sequencing of halo(alkali)philic microorganisms from hypersaline lakes.</title>
        <authorList>
            <person name="Sorokin D.Y."/>
            <person name="Merkel A.Y."/>
            <person name="Messina E."/>
            <person name="Yakimov M."/>
        </authorList>
    </citation>
    <scope>NUCLEOTIDE SEQUENCE [LARGE SCALE GENOMIC DNA]</scope>
    <source>
        <strain evidence="8 9">AB-hyl4</strain>
    </source>
</reference>
<feature type="region of interest" description="Disordered" evidence="5">
    <location>
        <begin position="114"/>
        <end position="143"/>
    </location>
</feature>
<evidence type="ECO:0000256" key="2">
    <source>
        <dbReference type="ARBA" id="ARBA00023015"/>
    </source>
</evidence>
<dbReference type="InterPro" id="IPR007627">
    <property type="entry name" value="RNA_pol_sigma70_r2"/>
</dbReference>
<dbReference type="Pfam" id="PF08281">
    <property type="entry name" value="Sigma70_r4_2"/>
    <property type="match status" value="1"/>
</dbReference>
<evidence type="ECO:0000259" key="7">
    <source>
        <dbReference type="Pfam" id="PF08281"/>
    </source>
</evidence>
<feature type="domain" description="RNA polymerase sigma-70 region 2" evidence="6">
    <location>
        <begin position="50"/>
        <end position="117"/>
    </location>
</feature>
<keyword evidence="2" id="KW-0805">Transcription regulation</keyword>
<dbReference type="Gene3D" id="1.10.1740.10">
    <property type="match status" value="1"/>
</dbReference>
<keyword evidence="4" id="KW-0804">Transcription</keyword>
<evidence type="ECO:0000313" key="8">
    <source>
        <dbReference type="EMBL" id="MFA9478703.1"/>
    </source>
</evidence>
<gene>
    <name evidence="8" type="ORF">ACERK3_10380</name>
</gene>
<keyword evidence="9" id="KW-1185">Reference proteome</keyword>
<accession>A0ABV4U8U3</accession>
<dbReference type="InterPro" id="IPR013249">
    <property type="entry name" value="RNA_pol_sigma70_r4_t2"/>
</dbReference>
<dbReference type="NCBIfam" id="TIGR02937">
    <property type="entry name" value="sigma70-ECF"/>
    <property type="match status" value="1"/>
</dbReference>